<evidence type="ECO:0000313" key="2">
    <source>
        <dbReference type="Proteomes" id="UP000823674"/>
    </source>
</evidence>
<proteinExistence type="predicted"/>
<evidence type="ECO:0000313" key="1">
    <source>
        <dbReference type="EMBL" id="KAG5387243.1"/>
    </source>
</evidence>
<comment type="caution">
    <text evidence="1">The sequence shown here is derived from an EMBL/GenBank/DDBJ whole genome shotgun (WGS) entry which is preliminary data.</text>
</comment>
<reference evidence="1 2" key="1">
    <citation type="submission" date="2021-03" db="EMBL/GenBank/DDBJ databases">
        <authorList>
            <person name="King G.J."/>
            <person name="Bancroft I."/>
            <person name="Baten A."/>
            <person name="Bloomfield J."/>
            <person name="Borpatragohain P."/>
            <person name="He Z."/>
            <person name="Irish N."/>
            <person name="Irwin J."/>
            <person name="Liu K."/>
            <person name="Mauleon R.P."/>
            <person name="Moore J."/>
            <person name="Morris R."/>
            <person name="Ostergaard L."/>
            <person name="Wang B."/>
            <person name="Wells R."/>
        </authorList>
    </citation>
    <scope>NUCLEOTIDE SEQUENCE [LARGE SCALE GENOMIC DNA]</scope>
    <source>
        <strain evidence="1">R-o-18</strain>
        <tissue evidence="1">Leaf</tissue>
    </source>
</reference>
<protein>
    <recommendedName>
        <fullName evidence="3">VAN3-binding protein-like auxin canalisation domain-containing protein</fullName>
    </recommendedName>
</protein>
<gene>
    <name evidence="1" type="primary">A09p077520.1_BraROA</name>
    <name evidence="1" type="ORF">IGI04_038713</name>
</gene>
<accession>A0ABQ7LKY7</accession>
<evidence type="ECO:0008006" key="3">
    <source>
        <dbReference type="Google" id="ProtNLM"/>
    </source>
</evidence>
<dbReference type="EMBL" id="JADBGQ010000008">
    <property type="protein sequence ID" value="KAG5387243.1"/>
    <property type="molecule type" value="Genomic_DNA"/>
</dbReference>
<keyword evidence="2" id="KW-1185">Reference proteome</keyword>
<organism evidence="1 2">
    <name type="scientific">Brassica rapa subsp. trilocularis</name>
    <dbReference type="NCBI Taxonomy" id="1813537"/>
    <lineage>
        <taxon>Eukaryota</taxon>
        <taxon>Viridiplantae</taxon>
        <taxon>Streptophyta</taxon>
        <taxon>Embryophyta</taxon>
        <taxon>Tracheophyta</taxon>
        <taxon>Spermatophyta</taxon>
        <taxon>Magnoliopsida</taxon>
        <taxon>eudicotyledons</taxon>
        <taxon>Gunneridae</taxon>
        <taxon>Pentapetalae</taxon>
        <taxon>rosids</taxon>
        <taxon>malvids</taxon>
        <taxon>Brassicales</taxon>
        <taxon>Brassicaceae</taxon>
        <taxon>Brassiceae</taxon>
        <taxon>Brassica</taxon>
    </lineage>
</organism>
<sequence length="99" mass="10859">MARDDLVADALMSMKLEELSVLDALMLPVTLSSPDKSGIASAWNMKEQRLNKIGEVVDGPESRCQDTRFASSWSNSTSYGQDSEIFSLPPQLSSRASDF</sequence>
<dbReference type="Proteomes" id="UP000823674">
    <property type="component" value="Chromosome A09"/>
</dbReference>
<name>A0ABQ7LKY7_BRACM</name>